<dbReference type="FunFam" id="3.30.70.330:FF:000159">
    <property type="entry name" value="tRNA selenocysteine 1-associated protein 1"/>
    <property type="match status" value="1"/>
</dbReference>
<feature type="domain" description="RRM" evidence="5">
    <location>
        <begin position="10"/>
        <end position="93"/>
    </location>
</feature>
<evidence type="ECO:0000256" key="3">
    <source>
        <dbReference type="PROSITE-ProRule" id="PRU00176"/>
    </source>
</evidence>
<dbReference type="InterPro" id="IPR012677">
    <property type="entry name" value="Nucleotide-bd_a/b_plait_sf"/>
</dbReference>
<dbReference type="KEGG" id="aplc:110978960"/>
<dbReference type="OMA" id="MNCHWEP"/>
<dbReference type="InterPro" id="IPR040434">
    <property type="entry name" value="TSAP1"/>
</dbReference>
<dbReference type="RefSeq" id="XP_022090034.1">
    <property type="nucleotide sequence ID" value="XM_022234342.1"/>
</dbReference>
<keyword evidence="3" id="KW-0694">RNA-binding</keyword>
<keyword evidence="6" id="KW-1185">Reference proteome</keyword>
<dbReference type="PROSITE" id="PS50102">
    <property type="entry name" value="RRM"/>
    <property type="match status" value="2"/>
</dbReference>
<dbReference type="InterPro" id="IPR041085">
    <property type="entry name" value="TSAP1_C"/>
</dbReference>
<dbReference type="GeneID" id="110978960"/>
<dbReference type="InterPro" id="IPR000504">
    <property type="entry name" value="RRM_dom"/>
</dbReference>
<evidence type="ECO:0000256" key="4">
    <source>
        <dbReference type="SAM" id="MobiDB-lite"/>
    </source>
</evidence>
<organism evidence="6 7">
    <name type="scientific">Acanthaster planci</name>
    <name type="common">Crown-of-thorns starfish</name>
    <dbReference type="NCBI Taxonomy" id="133434"/>
    <lineage>
        <taxon>Eukaryota</taxon>
        <taxon>Metazoa</taxon>
        <taxon>Echinodermata</taxon>
        <taxon>Eleutherozoa</taxon>
        <taxon>Asterozoa</taxon>
        <taxon>Asteroidea</taxon>
        <taxon>Valvatacea</taxon>
        <taxon>Valvatida</taxon>
        <taxon>Acanthasteridae</taxon>
        <taxon>Acanthaster</taxon>
    </lineage>
</organism>
<dbReference type="InterPro" id="IPR035979">
    <property type="entry name" value="RBD_domain_sf"/>
</dbReference>
<sequence length="320" mass="35760">MAAYGQCTNPSLWMGDLEPHMDENYIRTAFQMMGHTVYSIKFLIDRKTSLPASYCFVDFGEIPHAKQAHTMCNGRRIPNDPNYKKFKLNFAFAGGYKYDGHSGSGDQIEFSLHVSNLSLEVTDVQLFDYFASRYKTVKQATVVRDGVLSRGYGFVRFTSEADMLEAIRVFNGAGGLGTKAIRVGRALPKDTSKSYVQSANAPVTYPQYYSAQQQQQYSQMAGQYGAGYGGYYDQYKTQTSDTKTKNADASGDANASTAMAPAVTEEEDDDPLEDPEVTIDVEKSNRMILEKSEELYQALELSRWQFVDSVTVTYDDLCKA</sequence>
<dbReference type="Proteomes" id="UP000694845">
    <property type="component" value="Unplaced"/>
</dbReference>
<dbReference type="Pfam" id="PF17654">
    <property type="entry name" value="Trnau1ap"/>
    <property type="match status" value="1"/>
</dbReference>
<dbReference type="SMART" id="SM00360">
    <property type="entry name" value="RRM"/>
    <property type="match status" value="2"/>
</dbReference>
<accession>A0A8B7Y9W3</accession>
<feature type="domain" description="RRM" evidence="5">
    <location>
        <begin position="110"/>
        <end position="188"/>
    </location>
</feature>
<dbReference type="SUPFAM" id="SSF54928">
    <property type="entry name" value="RNA-binding domain, RBD"/>
    <property type="match status" value="2"/>
</dbReference>
<dbReference type="Gene3D" id="3.30.70.330">
    <property type="match status" value="2"/>
</dbReference>
<evidence type="ECO:0000259" key="5">
    <source>
        <dbReference type="PROSITE" id="PS50102"/>
    </source>
</evidence>
<dbReference type="PANTHER" id="PTHR37457">
    <property type="entry name" value="TRNA SELENOCYSTEINE 1-ASSOCIATED PROTEIN 1-RELATED"/>
    <property type="match status" value="1"/>
</dbReference>
<proteinExistence type="inferred from homology"/>
<gene>
    <name evidence="7" type="primary">LOC110978960</name>
</gene>
<dbReference type="GO" id="GO:0003723">
    <property type="term" value="F:RNA binding"/>
    <property type="evidence" value="ECO:0007669"/>
    <property type="project" value="UniProtKB-UniRule"/>
</dbReference>
<dbReference type="OrthoDB" id="446113at2759"/>
<protein>
    <recommendedName>
        <fullName evidence="2">tRNA selenocysteine-associated protein 1</fullName>
    </recommendedName>
</protein>
<feature type="compositionally biased region" description="Acidic residues" evidence="4">
    <location>
        <begin position="264"/>
        <end position="274"/>
    </location>
</feature>
<evidence type="ECO:0000256" key="1">
    <source>
        <dbReference type="ARBA" id="ARBA00008920"/>
    </source>
</evidence>
<feature type="region of interest" description="Disordered" evidence="4">
    <location>
        <begin position="242"/>
        <end position="274"/>
    </location>
</feature>
<reference evidence="7" key="1">
    <citation type="submission" date="2025-08" db="UniProtKB">
        <authorList>
            <consortium name="RefSeq"/>
        </authorList>
    </citation>
    <scope>IDENTIFICATION</scope>
</reference>
<evidence type="ECO:0000313" key="7">
    <source>
        <dbReference type="RefSeq" id="XP_022090034.1"/>
    </source>
</evidence>
<evidence type="ECO:0000256" key="2">
    <source>
        <dbReference type="ARBA" id="ARBA00033477"/>
    </source>
</evidence>
<comment type="similarity">
    <text evidence="1">Belongs to the RRM TRSPAP family.</text>
</comment>
<dbReference type="AlphaFoldDB" id="A0A8B7Y9W3"/>
<evidence type="ECO:0000313" key="6">
    <source>
        <dbReference type="Proteomes" id="UP000694845"/>
    </source>
</evidence>
<name>A0A8B7Y9W3_ACAPL</name>
<dbReference type="PANTHER" id="PTHR37457:SF3">
    <property type="entry name" value="TRNA SELENOCYSTEINE-ASSOCIATED PROTEIN 1"/>
    <property type="match status" value="1"/>
</dbReference>
<dbReference type="Pfam" id="PF00076">
    <property type="entry name" value="RRM_1"/>
    <property type="match status" value="2"/>
</dbReference>